<dbReference type="EMBL" id="JAUKVY010000020">
    <property type="protein sequence ID" value="MDO1535507.1"/>
    <property type="molecule type" value="Genomic_DNA"/>
</dbReference>
<dbReference type="PANTHER" id="PTHR11070:SF2">
    <property type="entry name" value="ATP-DEPENDENT DNA HELICASE SRS2"/>
    <property type="match status" value="1"/>
</dbReference>
<evidence type="ECO:0000313" key="7">
    <source>
        <dbReference type="EMBL" id="MDO1535507.1"/>
    </source>
</evidence>
<evidence type="ECO:0000313" key="8">
    <source>
        <dbReference type="Proteomes" id="UP001169027"/>
    </source>
</evidence>
<keyword evidence="4" id="KW-0067">ATP-binding</keyword>
<dbReference type="GO" id="GO:0004527">
    <property type="term" value="F:exonuclease activity"/>
    <property type="evidence" value="ECO:0007669"/>
    <property type="project" value="UniProtKB-KW"/>
</dbReference>
<keyword evidence="8" id="KW-1185">Reference proteome</keyword>
<feature type="domain" description="UvrD-like helicase C-terminal" evidence="6">
    <location>
        <begin position="10"/>
        <end position="114"/>
    </location>
</feature>
<keyword evidence="3" id="KW-0347">Helicase</keyword>
<dbReference type="Proteomes" id="UP001169027">
    <property type="component" value="Unassembled WGS sequence"/>
</dbReference>
<dbReference type="InterPro" id="IPR000212">
    <property type="entry name" value="DNA_helicase_UvrD/REP"/>
</dbReference>
<evidence type="ECO:0000256" key="3">
    <source>
        <dbReference type="ARBA" id="ARBA00022806"/>
    </source>
</evidence>
<name>A0ABT8SBY2_9BURK</name>
<organism evidence="7 8">
    <name type="scientific">Variovorax ginsengisoli</name>
    <dbReference type="NCBI Taxonomy" id="363844"/>
    <lineage>
        <taxon>Bacteria</taxon>
        <taxon>Pseudomonadati</taxon>
        <taxon>Pseudomonadota</taxon>
        <taxon>Betaproteobacteria</taxon>
        <taxon>Burkholderiales</taxon>
        <taxon>Comamonadaceae</taxon>
        <taxon>Variovorax</taxon>
    </lineage>
</organism>
<dbReference type="Pfam" id="PF13361">
    <property type="entry name" value="UvrD_C"/>
    <property type="match status" value="2"/>
</dbReference>
<feature type="domain" description="UvrD-like helicase C-terminal" evidence="6">
    <location>
        <begin position="123"/>
        <end position="183"/>
    </location>
</feature>
<dbReference type="PANTHER" id="PTHR11070">
    <property type="entry name" value="UVRD / RECB / PCRA DNA HELICASE FAMILY MEMBER"/>
    <property type="match status" value="1"/>
</dbReference>
<evidence type="ECO:0000256" key="1">
    <source>
        <dbReference type="ARBA" id="ARBA00022741"/>
    </source>
</evidence>
<dbReference type="Gene3D" id="3.40.50.300">
    <property type="entry name" value="P-loop containing nucleotide triphosphate hydrolases"/>
    <property type="match status" value="1"/>
</dbReference>
<comment type="caution">
    <text evidence="7">The sequence shown here is derived from an EMBL/GenBank/DDBJ whole genome shotgun (WGS) entry which is preliminary data.</text>
</comment>
<evidence type="ECO:0000256" key="5">
    <source>
        <dbReference type="ARBA" id="ARBA00034923"/>
    </source>
</evidence>
<protein>
    <recommendedName>
        <fullName evidence="5">DNA 3'-5' helicase II</fullName>
    </recommendedName>
</protein>
<keyword evidence="2" id="KW-0378">Hydrolase</keyword>
<evidence type="ECO:0000259" key="6">
    <source>
        <dbReference type="Pfam" id="PF13361"/>
    </source>
</evidence>
<dbReference type="InterPro" id="IPR027417">
    <property type="entry name" value="P-loop_NTPase"/>
</dbReference>
<reference evidence="7" key="1">
    <citation type="submission" date="2023-06" db="EMBL/GenBank/DDBJ databases">
        <authorList>
            <person name="Jiang Y."/>
            <person name="Liu Q."/>
        </authorList>
    </citation>
    <scope>NUCLEOTIDE SEQUENCE</scope>
    <source>
        <strain evidence="7">CGMCC 1.12090</strain>
    </source>
</reference>
<keyword evidence="1" id="KW-0547">Nucleotide-binding</keyword>
<accession>A0ABT8SBY2</accession>
<dbReference type="InterPro" id="IPR014017">
    <property type="entry name" value="DNA_helicase_UvrD-like_C"/>
</dbReference>
<sequence>MGAENSGDCRNTRQILQAASAMATDLLRAQEQDDDGIPLLHPVSCSRDGAEPIVIDLPTPREQAERIAELMASAHNEGHAWGDMAVLCRSWALMDECAKALSRRRLPHKVRKGARDFDPLAVTIKVMTLHASKGLEFPVVAVMGARQAVAGGDRNTAEEGDPLEEMRLFYVGATRATSRLIVANAVPV</sequence>
<proteinExistence type="predicted"/>
<evidence type="ECO:0000256" key="4">
    <source>
        <dbReference type="ARBA" id="ARBA00022840"/>
    </source>
</evidence>
<keyword evidence="7" id="KW-0540">Nuclease</keyword>
<evidence type="ECO:0000256" key="2">
    <source>
        <dbReference type="ARBA" id="ARBA00022801"/>
    </source>
</evidence>
<dbReference type="SUPFAM" id="SSF52540">
    <property type="entry name" value="P-loop containing nucleoside triphosphate hydrolases"/>
    <property type="match status" value="1"/>
</dbReference>
<keyword evidence="7" id="KW-0269">Exonuclease</keyword>
<dbReference type="RefSeq" id="WP_301813229.1">
    <property type="nucleotide sequence ID" value="NZ_JAUJZH010000020.1"/>
</dbReference>
<gene>
    <name evidence="7" type="ORF">Q2T77_24790</name>
</gene>